<dbReference type="PANTHER" id="PTHR11842:SF10">
    <property type="entry name" value="MITOTIC SPINDLE ASSEMBLY CHECKPOINT PROTEIN MAD2B"/>
    <property type="match status" value="1"/>
</dbReference>
<proteinExistence type="predicted"/>
<gene>
    <name evidence="8" type="primary">LOC106156441</name>
</gene>
<dbReference type="RefSeq" id="XP_013387157.1">
    <property type="nucleotide sequence ID" value="XM_013531703.1"/>
</dbReference>
<evidence type="ECO:0000259" key="6">
    <source>
        <dbReference type="PROSITE" id="PS50815"/>
    </source>
</evidence>
<evidence type="ECO:0000256" key="5">
    <source>
        <dbReference type="ARBA" id="ARBA00044264"/>
    </source>
</evidence>
<dbReference type="GO" id="GO:0005634">
    <property type="term" value="C:nucleus"/>
    <property type="evidence" value="ECO:0007669"/>
    <property type="project" value="UniProtKB-SubCell"/>
</dbReference>
<dbReference type="KEGG" id="lak:106156441"/>
<evidence type="ECO:0000313" key="7">
    <source>
        <dbReference type="Proteomes" id="UP000085678"/>
    </source>
</evidence>
<evidence type="ECO:0000256" key="2">
    <source>
        <dbReference type="ARBA" id="ARBA00022763"/>
    </source>
</evidence>
<dbReference type="PROSITE" id="PS50815">
    <property type="entry name" value="HORMA"/>
    <property type="match status" value="1"/>
</dbReference>
<dbReference type="InterPro" id="IPR036570">
    <property type="entry name" value="HORMA_dom_sf"/>
</dbReference>
<sequence>MSHQDFSVSEVSADILCEFLEVAFHCILYVRQIYPPGVFERRKKYNIPVQVSRHPEVSSYIQEVVKSLRPLLQSNELEKVVLVILDGFERPVERFVFEITTPQQPNISDDSFLLRIEQALRSFILKLNICEALLSDKPKDCTWTVQVHTKESAVDTLQSQPLIESFPWVQAEDLQTSMADSRLVPLKAIQTGLVQMQLYAEEIEDKT</sequence>
<keyword evidence="7" id="KW-1185">Reference proteome</keyword>
<evidence type="ECO:0000313" key="8">
    <source>
        <dbReference type="RefSeq" id="XP_013387157.1"/>
    </source>
</evidence>
<accession>A0A1S3HMC1</accession>
<dbReference type="FunFam" id="3.30.900.10:FF:000003">
    <property type="entry name" value="Mitotic spindle assembly checkpoint protein MAD2B"/>
    <property type="match status" value="1"/>
</dbReference>
<dbReference type="GO" id="GO:0006974">
    <property type="term" value="P:DNA damage response"/>
    <property type="evidence" value="ECO:0007669"/>
    <property type="project" value="UniProtKB-KW"/>
</dbReference>
<dbReference type="Pfam" id="PF02301">
    <property type="entry name" value="HORMA"/>
    <property type="match status" value="1"/>
</dbReference>
<dbReference type="FunCoup" id="A0A1S3HMC1">
    <property type="interactions" value="129"/>
</dbReference>
<dbReference type="GO" id="GO:0016035">
    <property type="term" value="C:zeta DNA polymerase complex"/>
    <property type="evidence" value="ECO:0007669"/>
    <property type="project" value="TreeGrafter"/>
</dbReference>
<dbReference type="OrthoDB" id="21254at2759"/>
<evidence type="ECO:0000256" key="1">
    <source>
        <dbReference type="ARBA" id="ARBA00004123"/>
    </source>
</evidence>
<dbReference type="GeneID" id="106156441"/>
<evidence type="ECO:0000256" key="3">
    <source>
        <dbReference type="ARBA" id="ARBA00023242"/>
    </source>
</evidence>
<keyword evidence="3" id="KW-0539">Nucleus</keyword>
<organism evidence="7 8">
    <name type="scientific">Lingula anatina</name>
    <name type="common">Brachiopod</name>
    <name type="synonym">Lingula unguis</name>
    <dbReference type="NCBI Taxonomy" id="7574"/>
    <lineage>
        <taxon>Eukaryota</taxon>
        <taxon>Metazoa</taxon>
        <taxon>Spiralia</taxon>
        <taxon>Lophotrochozoa</taxon>
        <taxon>Brachiopoda</taxon>
        <taxon>Linguliformea</taxon>
        <taxon>Lingulata</taxon>
        <taxon>Lingulida</taxon>
        <taxon>Linguloidea</taxon>
        <taxon>Lingulidae</taxon>
        <taxon>Lingula</taxon>
    </lineage>
</organism>
<dbReference type="PANTHER" id="PTHR11842">
    <property type="entry name" value="MITOTIC SPINDLE ASSEMBLY CHECKPOINT PROTEIN MAD2"/>
    <property type="match status" value="1"/>
</dbReference>
<protein>
    <recommendedName>
        <fullName evidence="4">Mitotic spindle assembly checkpoint protein MAD2B</fullName>
    </recommendedName>
    <alternativeName>
        <fullName evidence="5">Mitotic arrest deficient 2-like protein 2</fullName>
    </alternativeName>
</protein>
<dbReference type="STRING" id="7574.A0A1S3HMC1"/>
<dbReference type="OMA" id="QYQEFPW"/>
<comment type="subcellular location">
    <subcellularLocation>
        <location evidence="1">Nucleus</location>
    </subcellularLocation>
</comment>
<dbReference type="InterPro" id="IPR003511">
    <property type="entry name" value="HORMA_dom"/>
</dbReference>
<feature type="domain" description="HORMA" evidence="6">
    <location>
        <begin position="10"/>
        <end position="200"/>
    </location>
</feature>
<dbReference type="SUPFAM" id="SSF56019">
    <property type="entry name" value="The spindle assembly checkpoint protein mad2"/>
    <property type="match status" value="1"/>
</dbReference>
<dbReference type="InParanoid" id="A0A1S3HMC1"/>
<name>A0A1S3HMC1_LINAN</name>
<dbReference type="Gene3D" id="3.30.900.10">
    <property type="entry name" value="HORMA domain"/>
    <property type="match status" value="1"/>
</dbReference>
<dbReference type="InterPro" id="IPR045091">
    <property type="entry name" value="Mad2-like"/>
</dbReference>
<dbReference type="Proteomes" id="UP000085678">
    <property type="component" value="Unplaced"/>
</dbReference>
<keyword evidence="2" id="KW-0227">DNA damage</keyword>
<reference evidence="8" key="1">
    <citation type="submission" date="2025-08" db="UniProtKB">
        <authorList>
            <consortium name="RefSeq"/>
        </authorList>
    </citation>
    <scope>IDENTIFICATION</scope>
    <source>
        <tissue evidence="8">Gonads</tissue>
    </source>
</reference>
<evidence type="ECO:0000256" key="4">
    <source>
        <dbReference type="ARBA" id="ARBA00044131"/>
    </source>
</evidence>
<dbReference type="AlphaFoldDB" id="A0A1S3HMC1"/>